<name>A0A1W1WVE8_9BACT</name>
<organism evidence="2 3">
    <name type="scientific">Nitratiruptor tergarcus DSM 16512</name>
    <dbReference type="NCBI Taxonomy" id="1069081"/>
    <lineage>
        <taxon>Bacteria</taxon>
        <taxon>Pseudomonadati</taxon>
        <taxon>Campylobacterota</taxon>
        <taxon>Epsilonproteobacteria</taxon>
        <taxon>Nautiliales</taxon>
        <taxon>Nitratiruptoraceae</taxon>
        <taxon>Nitratiruptor</taxon>
    </lineage>
</organism>
<sequence length="152" mass="18392">MIRIIFLTLLIFFSGCNLKSPAPYVTIKNVAVGKDINITKADRRLIRRFREYWQYRINGDYEHSYLYELPYQKYLIQLEKYKMEHGGKYKAKKIVLRNIRYDGGCAIIDRIVVIDDKNFTKKDKWCFIKDNWYHKFYQSIVPPKTIEEAQYQ</sequence>
<dbReference type="STRING" id="1069081.SAMN05660197_2011"/>
<evidence type="ECO:0000313" key="2">
    <source>
        <dbReference type="EMBL" id="SMC10169.1"/>
    </source>
</evidence>
<dbReference type="Proteomes" id="UP000192602">
    <property type="component" value="Unassembled WGS sequence"/>
</dbReference>
<accession>A0A1W1WVE8</accession>
<proteinExistence type="predicted"/>
<dbReference type="RefSeq" id="WP_084276625.1">
    <property type="nucleotide sequence ID" value="NZ_AP026672.1"/>
</dbReference>
<dbReference type="OrthoDB" id="5751034at2"/>
<protein>
    <recommendedName>
        <fullName evidence="4">Lipoprotein</fullName>
    </recommendedName>
</protein>
<dbReference type="EMBL" id="FWWZ01000002">
    <property type="protein sequence ID" value="SMC10169.1"/>
    <property type="molecule type" value="Genomic_DNA"/>
</dbReference>
<feature type="signal peptide" evidence="1">
    <location>
        <begin position="1"/>
        <end position="19"/>
    </location>
</feature>
<reference evidence="3" key="1">
    <citation type="submission" date="2017-04" db="EMBL/GenBank/DDBJ databases">
        <authorList>
            <person name="Varghese N."/>
            <person name="Submissions S."/>
        </authorList>
    </citation>
    <scope>NUCLEOTIDE SEQUENCE [LARGE SCALE GENOMIC DNA]</scope>
    <source>
        <strain evidence="3">DSM 16512</strain>
    </source>
</reference>
<gene>
    <name evidence="2" type="ORF">SAMN05660197_2011</name>
</gene>
<evidence type="ECO:0008006" key="4">
    <source>
        <dbReference type="Google" id="ProtNLM"/>
    </source>
</evidence>
<evidence type="ECO:0000313" key="3">
    <source>
        <dbReference type="Proteomes" id="UP000192602"/>
    </source>
</evidence>
<feature type="chain" id="PRO_5013003705" description="Lipoprotein" evidence="1">
    <location>
        <begin position="20"/>
        <end position="152"/>
    </location>
</feature>
<dbReference type="AlphaFoldDB" id="A0A1W1WVE8"/>
<keyword evidence="1" id="KW-0732">Signal</keyword>
<keyword evidence="3" id="KW-1185">Reference proteome</keyword>
<dbReference type="PROSITE" id="PS51257">
    <property type="entry name" value="PROKAR_LIPOPROTEIN"/>
    <property type="match status" value="1"/>
</dbReference>
<evidence type="ECO:0000256" key="1">
    <source>
        <dbReference type="SAM" id="SignalP"/>
    </source>
</evidence>